<dbReference type="InterPro" id="IPR047462">
    <property type="entry name" value="Dpy19"/>
</dbReference>
<feature type="transmembrane region" description="Helical" evidence="9">
    <location>
        <begin position="36"/>
        <end position="56"/>
    </location>
</feature>
<dbReference type="AlphaFoldDB" id="F1KYK7"/>
<keyword evidence="6 9" id="KW-1133">Transmembrane helix</keyword>
<sequence>MGKGARKAAHPGTTPRKPSGDKGDSSVTEKRSSSKLWLILVVAIGVVLSVVHTIHISTMFENDRHFSHLADFEREMAYRTEMGLYYSYYKTLITASSFFDGLYEVTHDNVTEYGHTINTLKRFNLYPEVLLGAAYRLFKKVVAQTKWRVETCWQVNRGANLPPVDSCEGIGNQHYFYVWNVFALFGTVVPIIFFIGIIVGDSIFGGFIAACCFFFNHGEATRVQWTPPLRESFGYPVFILQIFVVTYTLRNNRNGLFWTFLIAILTTVFMLFWQFAAFALSTQVGSLFATFILDFVPTSTMITIVRGHAIGFALGFLLLFGNEMLLTSLFLSSVLTFLAILSLDKTLNGIRFRPLYLLLNSAVFIGGTLGIKVAIGHTLRINDDAHIFDILRSKFTDFANFHTRLYTCAREFDFLGTDFLTPVSVTLLLPSAVVAAQFLFTYMARFELPSCLVRNGSRNKQYSEIVYNAIQCMCFAIMATMIMRLKLFFTPHLCVMAAILANTKFISAAIGRKVSTGIHRFLLVALVAMMAVKGIENIQKQRAIQGEYSNPEQEMLFEWIVKNTKSEAVFAGTMPVMANVKLSTNRPIVNHPHYEDAMLRARTLQVYSMYSKKPLDEVHTTLRGMGVNYFIYQPESCVPHPTKPECSYRSMWDLEDPKNIHRESLCDVYESAFATGNFSRLIPFTVVYSSRSYAVFKL</sequence>
<evidence type="ECO:0000313" key="10">
    <source>
        <dbReference type="EMBL" id="ADY42961.1"/>
    </source>
</evidence>
<feature type="transmembrane region" description="Helical" evidence="9">
    <location>
        <begin position="232"/>
        <end position="249"/>
    </location>
</feature>
<name>F1KYK7_ASCSU</name>
<feature type="transmembrane region" description="Helical" evidence="9">
    <location>
        <begin position="419"/>
        <end position="444"/>
    </location>
</feature>
<evidence type="ECO:0000256" key="7">
    <source>
        <dbReference type="ARBA" id="ARBA00023136"/>
    </source>
</evidence>
<feature type="transmembrane region" description="Helical" evidence="9">
    <location>
        <begin position="355"/>
        <end position="375"/>
    </location>
</feature>
<dbReference type="GO" id="GO:0005637">
    <property type="term" value="C:nuclear inner membrane"/>
    <property type="evidence" value="ECO:0007669"/>
    <property type="project" value="TreeGrafter"/>
</dbReference>
<evidence type="ECO:0000256" key="9">
    <source>
        <dbReference type="SAM" id="Phobius"/>
    </source>
</evidence>
<reference evidence="10" key="1">
    <citation type="journal article" date="2011" name="Genome Res.">
        <title>Deep small RNA sequencing from the nematode Ascaris reveals conservation, functional diversification, and novel developmental profiles.</title>
        <authorList>
            <person name="Wang J."/>
            <person name="Czech B."/>
            <person name="Crunk A."/>
            <person name="Wallace A."/>
            <person name="Mitreva M."/>
            <person name="Hannon G.J."/>
            <person name="Davis R.E."/>
        </authorList>
    </citation>
    <scope>NUCLEOTIDE SEQUENCE</scope>
</reference>
<evidence type="ECO:0000256" key="6">
    <source>
        <dbReference type="ARBA" id="ARBA00022989"/>
    </source>
</evidence>
<feature type="transmembrane region" description="Helical" evidence="9">
    <location>
        <begin position="255"/>
        <end position="280"/>
    </location>
</feature>
<dbReference type="GO" id="GO:0000030">
    <property type="term" value="F:mannosyltransferase activity"/>
    <property type="evidence" value="ECO:0007669"/>
    <property type="project" value="InterPro"/>
</dbReference>
<feature type="transmembrane region" description="Helical" evidence="9">
    <location>
        <begin position="489"/>
        <end position="510"/>
    </location>
</feature>
<feature type="region of interest" description="Disordered" evidence="8">
    <location>
        <begin position="1"/>
        <end position="28"/>
    </location>
</feature>
<feature type="transmembrane region" description="Helical" evidence="9">
    <location>
        <begin position="465"/>
        <end position="483"/>
    </location>
</feature>
<dbReference type="PANTHER" id="PTHR31488:SF1">
    <property type="entry name" value="C-MANNOSYLTRANSFERASE DPY19L1"/>
    <property type="match status" value="1"/>
</dbReference>
<keyword evidence="4" id="KW-0808">Transferase</keyword>
<evidence type="ECO:0000256" key="3">
    <source>
        <dbReference type="ARBA" id="ARBA00022676"/>
    </source>
</evidence>
<accession>F1KYK7</accession>
<keyword evidence="3" id="KW-0328">Glycosyltransferase</keyword>
<evidence type="ECO:0000256" key="5">
    <source>
        <dbReference type="ARBA" id="ARBA00022692"/>
    </source>
</evidence>
<protein>
    <submittedName>
        <fullName evidence="10">Protein dumpy-19</fullName>
    </submittedName>
</protein>
<comment type="similarity">
    <text evidence="2">Belongs to the dpy-19 family.</text>
</comment>
<organism evidence="10">
    <name type="scientific">Ascaris suum</name>
    <name type="common">Pig roundworm</name>
    <name type="synonym">Ascaris lumbricoides</name>
    <dbReference type="NCBI Taxonomy" id="6253"/>
    <lineage>
        <taxon>Eukaryota</taxon>
        <taxon>Metazoa</taxon>
        <taxon>Ecdysozoa</taxon>
        <taxon>Nematoda</taxon>
        <taxon>Chromadorea</taxon>
        <taxon>Rhabditida</taxon>
        <taxon>Spirurina</taxon>
        <taxon>Ascaridomorpha</taxon>
        <taxon>Ascaridoidea</taxon>
        <taxon>Ascarididae</taxon>
        <taxon>Ascaris</taxon>
    </lineage>
</organism>
<dbReference type="InterPro" id="IPR018732">
    <property type="entry name" value="Dpy-19/Dpy-19-like"/>
</dbReference>
<evidence type="ECO:0000256" key="2">
    <source>
        <dbReference type="ARBA" id="ARBA00008744"/>
    </source>
</evidence>
<feature type="transmembrane region" description="Helical" evidence="9">
    <location>
        <begin position="324"/>
        <end position="343"/>
    </location>
</feature>
<keyword evidence="5 9" id="KW-0812">Transmembrane</keyword>
<evidence type="ECO:0000256" key="8">
    <source>
        <dbReference type="SAM" id="MobiDB-lite"/>
    </source>
</evidence>
<dbReference type="Pfam" id="PF10034">
    <property type="entry name" value="Dpy19"/>
    <property type="match status" value="1"/>
</dbReference>
<keyword evidence="7 9" id="KW-0472">Membrane</keyword>
<evidence type="ECO:0000256" key="4">
    <source>
        <dbReference type="ARBA" id="ARBA00022679"/>
    </source>
</evidence>
<comment type="subcellular location">
    <subcellularLocation>
        <location evidence="1">Membrane</location>
        <topology evidence="1">Multi-pass membrane protein</topology>
    </subcellularLocation>
</comment>
<dbReference type="CDD" id="cd20177">
    <property type="entry name" value="Dpy19"/>
    <property type="match status" value="1"/>
</dbReference>
<feature type="transmembrane region" description="Helical" evidence="9">
    <location>
        <begin position="176"/>
        <end position="197"/>
    </location>
</feature>
<evidence type="ECO:0000256" key="1">
    <source>
        <dbReference type="ARBA" id="ARBA00004141"/>
    </source>
</evidence>
<proteinExistence type="evidence at transcript level"/>
<dbReference type="PANTHER" id="PTHR31488">
    <property type="entry name" value="DPY-19-LIKE 1, LIKE (H. SAPIENS)"/>
    <property type="match status" value="1"/>
</dbReference>
<dbReference type="EMBL" id="JI168101">
    <property type="protein sequence ID" value="ADY42961.1"/>
    <property type="molecule type" value="mRNA"/>
</dbReference>
<feature type="compositionally biased region" description="Basic and acidic residues" evidence="8">
    <location>
        <begin position="18"/>
        <end position="28"/>
    </location>
</feature>